<evidence type="ECO:0000256" key="1">
    <source>
        <dbReference type="SAM" id="MobiDB-lite"/>
    </source>
</evidence>
<feature type="region of interest" description="Disordered" evidence="1">
    <location>
        <begin position="1"/>
        <end position="23"/>
    </location>
</feature>
<accession>A0A9Q3FI36</accession>
<gene>
    <name evidence="2" type="ORF">O181_077530</name>
</gene>
<name>A0A9Q3FI36_9BASI</name>
<sequence>MTIEETSNDSVHQENPSNIKSISDCEDDDIFVDALEQQPQIIQVIGPRHPTLISSEINSNNILPFPQRQPRVNFPDLTNNTPKNYSEAMSSSNKENWKLAIHKELLDINNLNVWTLQKKGK</sequence>
<dbReference type="Proteomes" id="UP000765509">
    <property type="component" value="Unassembled WGS sequence"/>
</dbReference>
<dbReference type="OrthoDB" id="7691805at2759"/>
<protein>
    <submittedName>
        <fullName evidence="2">Uncharacterized protein</fullName>
    </submittedName>
</protein>
<proteinExistence type="predicted"/>
<organism evidence="2 3">
    <name type="scientific">Austropuccinia psidii MF-1</name>
    <dbReference type="NCBI Taxonomy" id="1389203"/>
    <lineage>
        <taxon>Eukaryota</taxon>
        <taxon>Fungi</taxon>
        <taxon>Dikarya</taxon>
        <taxon>Basidiomycota</taxon>
        <taxon>Pucciniomycotina</taxon>
        <taxon>Pucciniomycetes</taxon>
        <taxon>Pucciniales</taxon>
        <taxon>Sphaerophragmiaceae</taxon>
        <taxon>Austropuccinia</taxon>
    </lineage>
</organism>
<comment type="caution">
    <text evidence="2">The sequence shown here is derived from an EMBL/GenBank/DDBJ whole genome shotgun (WGS) entry which is preliminary data.</text>
</comment>
<keyword evidence="3" id="KW-1185">Reference proteome</keyword>
<reference evidence="2" key="1">
    <citation type="submission" date="2021-03" db="EMBL/GenBank/DDBJ databases">
        <title>Draft genome sequence of rust myrtle Austropuccinia psidii MF-1, a brazilian biotype.</title>
        <authorList>
            <person name="Quecine M.C."/>
            <person name="Pachon D.M.R."/>
            <person name="Bonatelli M.L."/>
            <person name="Correr F.H."/>
            <person name="Franceschini L.M."/>
            <person name="Leite T.F."/>
            <person name="Margarido G.R.A."/>
            <person name="Almeida C.A."/>
            <person name="Ferrarezi J.A."/>
            <person name="Labate C.A."/>
        </authorList>
    </citation>
    <scope>NUCLEOTIDE SEQUENCE</scope>
    <source>
        <strain evidence="2">MF-1</strain>
    </source>
</reference>
<evidence type="ECO:0000313" key="2">
    <source>
        <dbReference type="EMBL" id="MBW0537815.1"/>
    </source>
</evidence>
<dbReference type="EMBL" id="AVOT02042408">
    <property type="protein sequence ID" value="MBW0537815.1"/>
    <property type="molecule type" value="Genomic_DNA"/>
</dbReference>
<feature type="compositionally biased region" description="Polar residues" evidence="1">
    <location>
        <begin position="1"/>
        <end position="21"/>
    </location>
</feature>
<dbReference type="AlphaFoldDB" id="A0A9Q3FI36"/>
<evidence type="ECO:0000313" key="3">
    <source>
        <dbReference type="Proteomes" id="UP000765509"/>
    </source>
</evidence>